<dbReference type="Proteomes" id="UP000238954">
    <property type="component" value="Chromosome"/>
</dbReference>
<evidence type="ECO:0000256" key="5">
    <source>
        <dbReference type="ARBA" id="ARBA00022857"/>
    </source>
</evidence>
<evidence type="ECO:0000256" key="3">
    <source>
        <dbReference type="ARBA" id="ARBA00022630"/>
    </source>
</evidence>
<dbReference type="SUPFAM" id="SSF51905">
    <property type="entry name" value="FAD/NAD(P)-binding domain"/>
    <property type="match status" value="3"/>
</dbReference>
<comment type="caution">
    <text evidence="8">The sequence shown here is derived from an EMBL/GenBank/DDBJ whole genome shotgun (WGS) entry which is preliminary data.</text>
</comment>
<evidence type="ECO:0000313" key="9">
    <source>
        <dbReference type="Proteomes" id="UP000238954"/>
    </source>
</evidence>
<sequence length="592" mass="65372">MTDDKGSLDGAALKARYLAERAKRLRAEGMDQYIATSGALARYREDPHTPQTTRAAVSEDIEVAVIGGGWGGLQAAVELVKAGIDDFRIIDKAGDVGGVWYWNRYPGASCDIESYIYMPMLEDMDYIPTEKYTRGPEMFFYARSVAEKFDLYRRALLQTEVSELRWDEASGRWLISTRQGDRLRARFVLVSTGQLQSVRLPGIPGVESYKGRSFHTSRWDYDYTGGNATGGLDKLSDKRVGIIGTGATAVQTIPHLGASAGHLYVFQRTPAAVPARNNGPTDPVWAESLRPGWQMERMVNFNRLISGIPQKVDLVNDGWTEVLTGVGIEIAGYNDGDDSRQRADFAYMEGIRARVDDIVMDGTTAEALKPWFNAMCKRPCFHDAYLDTFNRPNVSLVDTDGRGVERISETAVWVNGEAYEVDCLIYASGFEFQTPDLVSRNGFEIFGRGGQSLTEKWAPGMRTLFGHLNRGFPNLFNQTASQSGLTANVTHGLGESARHFAFMVGYCRDNRIRSFEPSAAAEDAWSERVHALSGLRARFDAECTPGYFNNDGQPQAGGGLASFYPGGAEEFIALIKDWCAAGTFEGLDIQHA</sequence>
<dbReference type="PANTHER" id="PTHR43098:SF4">
    <property type="entry name" value="BLR3857 PROTEIN"/>
    <property type="match status" value="1"/>
</dbReference>
<dbReference type="PRINTS" id="PR00411">
    <property type="entry name" value="PNDRDTASEI"/>
</dbReference>
<keyword evidence="4" id="KW-0274">FAD</keyword>
<reference evidence="9" key="1">
    <citation type="submission" date="2017-11" db="EMBL/GenBank/DDBJ databases">
        <title>The complete genome sequence of Sphingopyxis pomeranensis sp. nov. strain WS5A3p.</title>
        <authorList>
            <person name="Kaminski M.A."/>
        </authorList>
    </citation>
    <scope>NUCLEOTIDE SEQUENCE [LARGE SCALE GENOMIC DNA]</scope>
    <source>
        <strain evidence="9">WS5A3p</strain>
    </source>
</reference>
<evidence type="ECO:0000256" key="1">
    <source>
        <dbReference type="ARBA" id="ARBA00001974"/>
    </source>
</evidence>
<name>A0A2S8B1L0_9SPHN</name>
<dbReference type="PANTHER" id="PTHR43098">
    <property type="entry name" value="L-ORNITHINE N(5)-MONOOXYGENASE-RELATED"/>
    <property type="match status" value="1"/>
</dbReference>
<comment type="cofactor">
    <cofactor evidence="1">
        <name>FAD</name>
        <dbReference type="ChEBI" id="CHEBI:57692"/>
    </cofactor>
</comment>
<dbReference type="RefSeq" id="WP_105999668.1">
    <property type="nucleotide sequence ID" value="NZ_CM009578.1"/>
</dbReference>
<dbReference type="AlphaFoldDB" id="A0A2S8B1L0"/>
<dbReference type="InterPro" id="IPR050775">
    <property type="entry name" value="FAD-binding_Monooxygenases"/>
</dbReference>
<keyword evidence="3" id="KW-0285">Flavoprotein</keyword>
<dbReference type="FunFam" id="3.50.50.60:FF:000341">
    <property type="entry name" value="Baeyer-Villiger monooxygenase"/>
    <property type="match status" value="1"/>
</dbReference>
<dbReference type="InterPro" id="IPR036188">
    <property type="entry name" value="FAD/NAD-bd_sf"/>
</dbReference>
<organism evidence="8 9">
    <name type="scientific">Sphingopyxis lindanitolerans</name>
    <dbReference type="NCBI Taxonomy" id="2054227"/>
    <lineage>
        <taxon>Bacteria</taxon>
        <taxon>Pseudomonadati</taxon>
        <taxon>Pseudomonadota</taxon>
        <taxon>Alphaproteobacteria</taxon>
        <taxon>Sphingomonadales</taxon>
        <taxon>Sphingomonadaceae</taxon>
        <taxon>Sphingopyxis</taxon>
    </lineage>
</organism>
<keyword evidence="7 8" id="KW-0503">Monooxygenase</keyword>
<evidence type="ECO:0000256" key="6">
    <source>
        <dbReference type="ARBA" id="ARBA00023002"/>
    </source>
</evidence>
<dbReference type="Pfam" id="PF13738">
    <property type="entry name" value="Pyr_redox_3"/>
    <property type="match status" value="1"/>
</dbReference>
<dbReference type="GO" id="GO:0004497">
    <property type="term" value="F:monooxygenase activity"/>
    <property type="evidence" value="ECO:0007669"/>
    <property type="project" value="UniProtKB-KW"/>
</dbReference>
<evidence type="ECO:0000256" key="2">
    <source>
        <dbReference type="ARBA" id="ARBA00010139"/>
    </source>
</evidence>
<dbReference type="EMBL" id="PHFW01000003">
    <property type="protein sequence ID" value="PQM26291.1"/>
    <property type="molecule type" value="Genomic_DNA"/>
</dbReference>
<gene>
    <name evidence="8" type="ORF">CVO77_14620</name>
</gene>
<evidence type="ECO:0000256" key="7">
    <source>
        <dbReference type="ARBA" id="ARBA00023033"/>
    </source>
</evidence>
<evidence type="ECO:0000313" key="8">
    <source>
        <dbReference type="EMBL" id="PQM26291.1"/>
    </source>
</evidence>
<dbReference type="Gene3D" id="3.50.50.60">
    <property type="entry name" value="FAD/NAD(P)-binding domain"/>
    <property type="match status" value="2"/>
</dbReference>
<comment type="similarity">
    <text evidence="2">Belongs to the FAD-binding monooxygenase family.</text>
</comment>
<accession>A0A2S8B1L0</accession>
<keyword evidence="9" id="KW-1185">Reference proteome</keyword>
<keyword evidence="6" id="KW-0560">Oxidoreductase</keyword>
<keyword evidence="5" id="KW-0521">NADP</keyword>
<evidence type="ECO:0000256" key="4">
    <source>
        <dbReference type="ARBA" id="ARBA00022827"/>
    </source>
</evidence>
<dbReference type="OrthoDB" id="312624at2"/>
<protein>
    <submittedName>
        <fullName evidence="8">Monooxygenase</fullName>
    </submittedName>
</protein>
<proteinExistence type="inferred from homology"/>